<reference evidence="2 3" key="1">
    <citation type="submission" date="2023-04" db="EMBL/GenBank/DDBJ databases">
        <title>Taxonomic identification of the Arctic strain Aequorivita sp. nov. and transcriptomic analysis in response to temperature stress.</title>
        <authorList>
            <person name="Liu W."/>
            <person name="Cong B."/>
            <person name="Lin J."/>
        </authorList>
    </citation>
    <scope>NUCLEOTIDE SEQUENCE [LARGE SCALE GENOMIC DNA]</scope>
    <source>
        <strain evidence="2 3">Ant34-E75</strain>
    </source>
</reference>
<evidence type="ECO:0000256" key="1">
    <source>
        <dbReference type="SAM" id="Phobius"/>
    </source>
</evidence>
<feature type="transmembrane region" description="Helical" evidence="1">
    <location>
        <begin position="217"/>
        <end position="237"/>
    </location>
</feature>
<dbReference type="Proteomes" id="UP001238523">
    <property type="component" value="Chromosome"/>
</dbReference>
<feature type="transmembrane region" description="Helical" evidence="1">
    <location>
        <begin position="60"/>
        <end position="78"/>
    </location>
</feature>
<feature type="transmembrane region" description="Helical" evidence="1">
    <location>
        <begin position="297"/>
        <end position="317"/>
    </location>
</feature>
<feature type="transmembrane region" description="Helical" evidence="1">
    <location>
        <begin position="329"/>
        <end position="346"/>
    </location>
</feature>
<keyword evidence="1" id="KW-1133">Transmembrane helix</keyword>
<gene>
    <name evidence="2" type="ORF">QCQ61_13515</name>
</gene>
<feature type="transmembrane region" description="Helical" evidence="1">
    <location>
        <begin position="30"/>
        <end position="48"/>
    </location>
</feature>
<evidence type="ECO:0000313" key="3">
    <source>
        <dbReference type="Proteomes" id="UP001238523"/>
    </source>
</evidence>
<feature type="transmembrane region" description="Helical" evidence="1">
    <location>
        <begin position="151"/>
        <end position="181"/>
    </location>
</feature>
<keyword evidence="1" id="KW-0472">Membrane</keyword>
<feature type="transmembrane region" description="Helical" evidence="1">
    <location>
        <begin position="84"/>
        <end position="103"/>
    </location>
</feature>
<accession>A0ABY8KUH5</accession>
<keyword evidence="1" id="KW-0812">Transmembrane</keyword>
<feature type="transmembrane region" description="Helical" evidence="1">
    <location>
        <begin position="7"/>
        <end position="24"/>
    </location>
</feature>
<evidence type="ECO:0000313" key="2">
    <source>
        <dbReference type="EMBL" id="WGF92214.1"/>
    </source>
</evidence>
<sequence>MQQDKYICNFLLLLVLVYYSQGVIYPMGSIISQTTLLLIMLISLVYFVKELFFVQSKFTLFIKAWTALLLLIVAGFFLKGDFENYRGFQSTLLNMVPFYAFYYFSKKDVLTKKHLIVLFIILAPMIVYRFTQSNISLQAIREREDVIDNTIYMFLGLIPFVFLFKRKVFSIIALLIFWIFIVQSAKRAAIVCGVFGILLFFYYQLKTVNSRYQIRNYTVILIIFFGLSYWGYEYLLENEFLMVRLQSMMEGDSSGRDNIARIAFATWYESNNIFIYLFGNGFQTTADVSANNSHNDWIELLVSFGLLGFTIYAILFYSALKEIYSGNFVFNKKIMFICLIGIAIITSLTSRWYGSSFAYSQILLLPYLLATKDNSIKK</sequence>
<name>A0ABY8KUH5_9FLAO</name>
<protein>
    <recommendedName>
        <fullName evidence="4">O-antigen ligase domain-containing protein</fullName>
    </recommendedName>
</protein>
<dbReference type="EMBL" id="CP122379">
    <property type="protein sequence ID" value="WGF92214.1"/>
    <property type="molecule type" value="Genomic_DNA"/>
</dbReference>
<dbReference type="RefSeq" id="WP_279448172.1">
    <property type="nucleotide sequence ID" value="NZ_CP122379.1"/>
</dbReference>
<proteinExistence type="predicted"/>
<evidence type="ECO:0008006" key="4">
    <source>
        <dbReference type="Google" id="ProtNLM"/>
    </source>
</evidence>
<organism evidence="2 3">
    <name type="scientific">Aequorivita marisscotiae</name>
    <dbReference type="NCBI Taxonomy" id="3040348"/>
    <lineage>
        <taxon>Bacteria</taxon>
        <taxon>Pseudomonadati</taxon>
        <taxon>Bacteroidota</taxon>
        <taxon>Flavobacteriia</taxon>
        <taxon>Flavobacteriales</taxon>
        <taxon>Flavobacteriaceae</taxon>
        <taxon>Aequorivita</taxon>
    </lineage>
</organism>
<feature type="transmembrane region" description="Helical" evidence="1">
    <location>
        <begin position="115"/>
        <end position="131"/>
    </location>
</feature>
<keyword evidence="3" id="KW-1185">Reference proteome</keyword>
<feature type="transmembrane region" description="Helical" evidence="1">
    <location>
        <begin position="188"/>
        <end position="205"/>
    </location>
</feature>